<feature type="transmembrane region" description="Helical" evidence="6">
    <location>
        <begin position="300"/>
        <end position="318"/>
    </location>
</feature>
<dbReference type="InterPro" id="IPR036259">
    <property type="entry name" value="MFS_trans_sf"/>
</dbReference>
<sequence length="466" mass="51293">MIDKQSPYKHRKSVLIIIFLSSFLTAFSVYTTVISAKNIGMELGMDAATISWVSLIFILAAAMFLIPFGKIADLYGRKKIFLTGVVVFTVSSVLLAFVDSTGAFIAFRFVQGLGAALIYATGNAILTASFPPTQRGKVIGINVTGVYIGLTLSPLLGGIMTQNFGWRSQFWFNIPFGVLITLLVLLKMKGEWTSEKREKFDYIGSAIYALFLFSLIYGLSLFPNIIGFVFILISVNGVIIFILWEKRITYPILDLNLFKNNRYLLFSCLVSIFFYVSTIALALLLSLYMQYLLDMSPQEAGYILLIQPLFQAIFSPIAGRLSDKVEAKKMVSVGLIIVLIGIAPLLFIGSGFPIYLIAISSAILGLGTAFFSSPNIRAIMSSIPKSSLGIAASLEGTMRTIGQTFSFGMLTIVFAVIIGNVAITPPYYPQFITSARVICILFLILTIISLIFSIFRGKREIEGKEK</sequence>
<keyword evidence="2" id="KW-0813">Transport</keyword>
<dbReference type="PROSITE" id="PS50850">
    <property type="entry name" value="MFS"/>
    <property type="match status" value="1"/>
</dbReference>
<dbReference type="Gene3D" id="1.20.1250.20">
    <property type="entry name" value="MFS general substrate transporter like domains"/>
    <property type="match status" value="1"/>
</dbReference>
<feature type="transmembrane region" description="Helical" evidence="6">
    <location>
        <begin position="225"/>
        <end position="244"/>
    </location>
</feature>
<feature type="transmembrane region" description="Helical" evidence="6">
    <location>
        <begin position="50"/>
        <end position="68"/>
    </location>
</feature>
<evidence type="ECO:0000256" key="6">
    <source>
        <dbReference type="SAM" id="Phobius"/>
    </source>
</evidence>
<dbReference type="AlphaFoldDB" id="A0A0F9NMC0"/>
<reference evidence="8" key="1">
    <citation type="journal article" date="2015" name="Nature">
        <title>Complex archaea that bridge the gap between prokaryotes and eukaryotes.</title>
        <authorList>
            <person name="Spang A."/>
            <person name="Saw J.H."/>
            <person name="Jorgensen S.L."/>
            <person name="Zaremba-Niedzwiedzka K."/>
            <person name="Martijn J."/>
            <person name="Lind A.E."/>
            <person name="van Eijk R."/>
            <person name="Schleper C."/>
            <person name="Guy L."/>
            <person name="Ettema T.J."/>
        </authorList>
    </citation>
    <scope>NUCLEOTIDE SEQUENCE</scope>
</reference>
<dbReference type="PANTHER" id="PTHR42718:SF9">
    <property type="entry name" value="MAJOR FACILITATOR SUPERFAMILY MULTIDRUG TRANSPORTER MFSC"/>
    <property type="match status" value="1"/>
</dbReference>
<dbReference type="CDD" id="cd17321">
    <property type="entry name" value="MFS_MMR_MDR_like"/>
    <property type="match status" value="1"/>
</dbReference>
<proteinExistence type="predicted"/>
<protein>
    <recommendedName>
        <fullName evidence="7">Major facilitator superfamily (MFS) profile domain-containing protein</fullName>
    </recommendedName>
</protein>
<feature type="transmembrane region" description="Helical" evidence="6">
    <location>
        <begin position="138"/>
        <end position="158"/>
    </location>
</feature>
<feature type="domain" description="Major facilitator superfamily (MFS) profile" evidence="7">
    <location>
        <begin position="14"/>
        <end position="461"/>
    </location>
</feature>
<comment type="caution">
    <text evidence="8">The sequence shown here is derived from an EMBL/GenBank/DDBJ whole genome shotgun (WGS) entry which is preliminary data.</text>
</comment>
<feature type="transmembrane region" description="Helical" evidence="6">
    <location>
        <begin position="434"/>
        <end position="455"/>
    </location>
</feature>
<comment type="subcellular location">
    <subcellularLocation>
        <location evidence="1">Membrane</location>
        <topology evidence="1">Multi-pass membrane protein</topology>
    </subcellularLocation>
</comment>
<dbReference type="SUPFAM" id="SSF103473">
    <property type="entry name" value="MFS general substrate transporter"/>
    <property type="match status" value="1"/>
</dbReference>
<evidence type="ECO:0000256" key="1">
    <source>
        <dbReference type="ARBA" id="ARBA00004141"/>
    </source>
</evidence>
<feature type="transmembrane region" description="Helical" evidence="6">
    <location>
        <begin position="354"/>
        <end position="372"/>
    </location>
</feature>
<evidence type="ECO:0000259" key="7">
    <source>
        <dbReference type="PROSITE" id="PS50850"/>
    </source>
</evidence>
<feature type="transmembrane region" description="Helical" evidence="6">
    <location>
        <begin position="200"/>
        <end position="219"/>
    </location>
</feature>
<evidence type="ECO:0000256" key="2">
    <source>
        <dbReference type="ARBA" id="ARBA00022448"/>
    </source>
</evidence>
<dbReference type="InterPro" id="IPR011701">
    <property type="entry name" value="MFS"/>
</dbReference>
<feature type="transmembrane region" description="Helical" evidence="6">
    <location>
        <begin position="330"/>
        <end position="348"/>
    </location>
</feature>
<dbReference type="Pfam" id="PF07690">
    <property type="entry name" value="MFS_1"/>
    <property type="match status" value="2"/>
</dbReference>
<evidence type="ECO:0000256" key="5">
    <source>
        <dbReference type="ARBA" id="ARBA00023136"/>
    </source>
</evidence>
<keyword evidence="3 6" id="KW-0812">Transmembrane</keyword>
<gene>
    <name evidence="8" type="ORF">LCGC14_0949840</name>
</gene>
<dbReference type="EMBL" id="LAZR01003374">
    <property type="protein sequence ID" value="KKN19024.1"/>
    <property type="molecule type" value="Genomic_DNA"/>
</dbReference>
<dbReference type="PANTHER" id="PTHR42718">
    <property type="entry name" value="MAJOR FACILITATOR SUPERFAMILY MULTIDRUG TRANSPORTER MFSC"/>
    <property type="match status" value="1"/>
</dbReference>
<feature type="transmembrane region" description="Helical" evidence="6">
    <location>
        <begin position="264"/>
        <end position="288"/>
    </location>
</feature>
<feature type="transmembrane region" description="Helical" evidence="6">
    <location>
        <begin position="104"/>
        <end position="126"/>
    </location>
</feature>
<dbReference type="GO" id="GO:0016020">
    <property type="term" value="C:membrane"/>
    <property type="evidence" value="ECO:0007669"/>
    <property type="project" value="UniProtKB-SubCell"/>
</dbReference>
<feature type="transmembrane region" description="Helical" evidence="6">
    <location>
        <begin position="80"/>
        <end position="98"/>
    </location>
</feature>
<evidence type="ECO:0000313" key="8">
    <source>
        <dbReference type="EMBL" id="KKN19024.1"/>
    </source>
</evidence>
<dbReference type="InterPro" id="IPR020846">
    <property type="entry name" value="MFS_dom"/>
</dbReference>
<keyword evidence="4 6" id="KW-1133">Transmembrane helix</keyword>
<feature type="transmembrane region" description="Helical" evidence="6">
    <location>
        <begin position="170"/>
        <end position="188"/>
    </location>
</feature>
<feature type="transmembrane region" description="Helical" evidence="6">
    <location>
        <begin position="407"/>
        <end position="428"/>
    </location>
</feature>
<accession>A0A0F9NMC0</accession>
<dbReference type="GO" id="GO:0022857">
    <property type="term" value="F:transmembrane transporter activity"/>
    <property type="evidence" value="ECO:0007669"/>
    <property type="project" value="InterPro"/>
</dbReference>
<organism evidence="8">
    <name type="scientific">marine sediment metagenome</name>
    <dbReference type="NCBI Taxonomy" id="412755"/>
    <lineage>
        <taxon>unclassified sequences</taxon>
        <taxon>metagenomes</taxon>
        <taxon>ecological metagenomes</taxon>
    </lineage>
</organism>
<feature type="transmembrane region" description="Helical" evidence="6">
    <location>
        <begin position="12"/>
        <end position="30"/>
    </location>
</feature>
<evidence type="ECO:0000256" key="3">
    <source>
        <dbReference type="ARBA" id="ARBA00022692"/>
    </source>
</evidence>
<dbReference type="Gene3D" id="1.20.1720.10">
    <property type="entry name" value="Multidrug resistance protein D"/>
    <property type="match status" value="1"/>
</dbReference>
<name>A0A0F9NMC0_9ZZZZ</name>
<keyword evidence="5 6" id="KW-0472">Membrane</keyword>
<evidence type="ECO:0000256" key="4">
    <source>
        <dbReference type="ARBA" id="ARBA00022989"/>
    </source>
</evidence>